<feature type="compositionally biased region" description="Low complexity" evidence="1">
    <location>
        <begin position="77"/>
        <end position="91"/>
    </location>
</feature>
<dbReference type="EnsemblMetazoa" id="tetur14g01310.1">
    <property type="protein sequence ID" value="tetur14g01310.1"/>
    <property type="gene ID" value="tetur14g01310"/>
</dbReference>
<organism evidence="2 3">
    <name type="scientific">Tetranychus urticae</name>
    <name type="common">Two-spotted spider mite</name>
    <dbReference type="NCBI Taxonomy" id="32264"/>
    <lineage>
        <taxon>Eukaryota</taxon>
        <taxon>Metazoa</taxon>
        <taxon>Ecdysozoa</taxon>
        <taxon>Arthropoda</taxon>
        <taxon>Chelicerata</taxon>
        <taxon>Arachnida</taxon>
        <taxon>Acari</taxon>
        <taxon>Acariformes</taxon>
        <taxon>Trombidiformes</taxon>
        <taxon>Prostigmata</taxon>
        <taxon>Eleutherengona</taxon>
        <taxon>Raphignathae</taxon>
        <taxon>Tetranychoidea</taxon>
        <taxon>Tetranychidae</taxon>
        <taxon>Tetranychus</taxon>
    </lineage>
</organism>
<protein>
    <submittedName>
        <fullName evidence="2">Uncharacterized protein</fullName>
    </submittedName>
</protein>
<evidence type="ECO:0000313" key="3">
    <source>
        <dbReference type="Proteomes" id="UP000015104"/>
    </source>
</evidence>
<keyword evidence="3" id="KW-1185">Reference proteome</keyword>
<name>T1KL62_TETUR</name>
<feature type="compositionally biased region" description="Basic and acidic residues" evidence="1">
    <location>
        <begin position="1"/>
        <end position="11"/>
    </location>
</feature>
<evidence type="ECO:0000256" key="1">
    <source>
        <dbReference type="SAM" id="MobiDB-lite"/>
    </source>
</evidence>
<gene>
    <name evidence="2" type="primary">107365196</name>
</gene>
<feature type="region of interest" description="Disordered" evidence="1">
    <location>
        <begin position="1"/>
        <end position="29"/>
    </location>
</feature>
<feature type="compositionally biased region" description="Acidic residues" evidence="1">
    <location>
        <begin position="19"/>
        <end position="29"/>
    </location>
</feature>
<reference evidence="3" key="1">
    <citation type="submission" date="2011-08" db="EMBL/GenBank/DDBJ databases">
        <authorList>
            <person name="Rombauts S."/>
        </authorList>
    </citation>
    <scope>NUCLEOTIDE SEQUENCE</scope>
    <source>
        <strain evidence="3">London</strain>
    </source>
</reference>
<dbReference type="KEGG" id="tut:107365196"/>
<reference evidence="2" key="2">
    <citation type="submission" date="2015-06" db="UniProtKB">
        <authorList>
            <consortium name="EnsemblMetazoa"/>
        </authorList>
    </citation>
    <scope>IDENTIFICATION</scope>
</reference>
<sequence>MKAWTSEKDGSKSTINKAEDDETSNDLDEALNELGMLSSLTQTRREKWLRRRCYRFSSGNGKNSADSSHWCSLSSSSTSSSSCSGSSQSSGSLGGSIGSRKNSYSSASNASSGSSTSSSSSPYSSLSFSQSSRLSINSHPSFEASASSGFQSNCCISSSSIYASLDLVGDSSNFSNHKLMEYPRVARRHHFHNQCYKPYIRPRRCSLQFNLQKEEPLDLNWNLLKGLSLSDSGSSGTGSGTGTPPPPFFASSLIQSSSSSSSPSSAITGTANPAESKLLCSRITSSIADKENNALETRSNPNSPMRNRNINQLLNYTHAHTLPLKSNQHHHCSTTHQLASSTINNQQNQHAYHYHTEMNPLATSANSVYGSLASTQADGPVALPGSCSNCGKPSEQGSLFRSRSLDDLNSLILQEDVHLNHSHSPYCPPDEGLFNQPMFSSASCDIENVLQKISRLEM</sequence>
<dbReference type="HOGENOM" id="CLU_597642_0_0_1"/>
<dbReference type="AlphaFoldDB" id="T1KL62"/>
<dbReference type="Proteomes" id="UP000015104">
    <property type="component" value="Unassembled WGS sequence"/>
</dbReference>
<feature type="region of interest" description="Disordered" evidence="1">
    <location>
        <begin position="77"/>
        <end position="122"/>
    </location>
</feature>
<dbReference type="EMBL" id="CAEY01000210">
    <property type="status" value="NOT_ANNOTATED_CDS"/>
    <property type="molecule type" value="Genomic_DNA"/>
</dbReference>
<feature type="compositionally biased region" description="Low complexity" evidence="1">
    <location>
        <begin position="98"/>
        <end position="122"/>
    </location>
</feature>
<feature type="region of interest" description="Disordered" evidence="1">
    <location>
        <begin position="232"/>
        <end position="271"/>
    </location>
</feature>
<proteinExistence type="predicted"/>
<accession>T1KL62</accession>
<evidence type="ECO:0000313" key="2">
    <source>
        <dbReference type="EnsemblMetazoa" id="tetur14g01310.1"/>
    </source>
</evidence>
<feature type="compositionally biased region" description="Low complexity" evidence="1">
    <location>
        <begin position="251"/>
        <end position="265"/>
    </location>
</feature>